<dbReference type="InterPro" id="IPR007485">
    <property type="entry name" value="LPS_assembly_LptE"/>
</dbReference>
<reference evidence="1 2" key="1">
    <citation type="journal article" date="2016" name="C (Basel)">
        <title>Selective Growth of and Electricity Production by Marine Exoelectrogenic Bacteria in Self-Aggregated Hydrogel of Microbially Reduced Graphene Oxide.</title>
        <authorList>
            <person name="Yoshida N."/>
            <person name="Goto Y."/>
            <person name="Miyata Y."/>
        </authorList>
    </citation>
    <scope>NUCLEOTIDE SEQUENCE [LARGE SCALE GENOMIC DNA]</scope>
    <source>
        <strain evidence="1 2">NIT-T3</strain>
    </source>
</reference>
<dbReference type="Proteomes" id="UP001319827">
    <property type="component" value="Chromosome"/>
</dbReference>
<keyword evidence="2" id="KW-1185">Reference proteome</keyword>
<dbReference type="Pfam" id="PF04390">
    <property type="entry name" value="LptE"/>
    <property type="match status" value="1"/>
</dbReference>
<reference evidence="1 2" key="2">
    <citation type="journal article" date="2021" name="Int. J. Syst. Evol. Microbiol.">
        <title>Isolation and Polyphasic Characterization of Desulfuromonas versatilis sp. Nov., an Electrogenic Bacteria Capable of Versatile Metabolism Isolated from a Graphene Oxide-Reducing Enrichment Culture.</title>
        <authorList>
            <person name="Xie L."/>
            <person name="Yoshida N."/>
            <person name="Ishii S."/>
            <person name="Meng L."/>
        </authorList>
    </citation>
    <scope>NUCLEOTIDE SEQUENCE [LARGE SCALE GENOMIC DNA]</scope>
    <source>
        <strain evidence="1 2">NIT-T3</strain>
    </source>
</reference>
<dbReference type="Gene3D" id="3.30.160.150">
    <property type="entry name" value="Lipoprotein like domain"/>
    <property type="match status" value="1"/>
</dbReference>
<evidence type="ECO:0000313" key="2">
    <source>
        <dbReference type="Proteomes" id="UP001319827"/>
    </source>
</evidence>
<organism evidence="1 2">
    <name type="scientific">Desulfuromonas versatilis</name>
    <dbReference type="NCBI Taxonomy" id="2802975"/>
    <lineage>
        <taxon>Bacteria</taxon>
        <taxon>Pseudomonadati</taxon>
        <taxon>Thermodesulfobacteriota</taxon>
        <taxon>Desulfuromonadia</taxon>
        <taxon>Desulfuromonadales</taxon>
        <taxon>Desulfuromonadaceae</taxon>
        <taxon>Desulfuromonas</taxon>
    </lineage>
</organism>
<gene>
    <name evidence="1" type="primary">lptE</name>
    <name evidence="1" type="ORF">DESUT3_21820</name>
</gene>
<dbReference type="EMBL" id="AP024355">
    <property type="protein sequence ID" value="BCR05113.1"/>
    <property type="molecule type" value="Genomic_DNA"/>
</dbReference>
<protein>
    <recommendedName>
        <fullName evidence="3">Lipopolysaccharide-assembly</fullName>
    </recommendedName>
</protein>
<evidence type="ECO:0008006" key="3">
    <source>
        <dbReference type="Google" id="ProtNLM"/>
    </source>
</evidence>
<dbReference type="RefSeq" id="WP_221248539.1">
    <property type="nucleotide sequence ID" value="NZ_AP024355.1"/>
</dbReference>
<evidence type="ECO:0000313" key="1">
    <source>
        <dbReference type="EMBL" id="BCR05113.1"/>
    </source>
</evidence>
<proteinExistence type="predicted"/>
<sequence length="174" mass="19114">MIRFWLIVLGLALLLAAGGCGYHPPGRGEGQGALAAVGKLRIEPFVNPGSEPFLEVSFTNALVSEFSRRGGFRVVEALEEADAVLSGAVTSYRTDAISYDQDDNILEFRSSMSVNALLRRSADDRVLWKGLVSWAQEYPAGLEKNIQEDNEAAAIALISRRLAEELYFRLSDDF</sequence>
<accession>A0ABN6DYA8</accession>
<name>A0ABN6DYA8_9BACT</name>
<dbReference type="PROSITE" id="PS51257">
    <property type="entry name" value="PROKAR_LIPOPROTEIN"/>
    <property type="match status" value="1"/>
</dbReference>